<dbReference type="Pfam" id="PF03544">
    <property type="entry name" value="TonB_C"/>
    <property type="match status" value="1"/>
</dbReference>
<keyword evidence="7" id="KW-0653">Protein transport</keyword>
<keyword evidence="8" id="KW-1133">Transmembrane helix</keyword>
<evidence type="ECO:0000259" key="11">
    <source>
        <dbReference type="PROSITE" id="PS52015"/>
    </source>
</evidence>
<evidence type="ECO:0000256" key="7">
    <source>
        <dbReference type="ARBA" id="ARBA00022927"/>
    </source>
</evidence>
<evidence type="ECO:0000256" key="10">
    <source>
        <dbReference type="SAM" id="MobiDB-lite"/>
    </source>
</evidence>
<dbReference type="PANTHER" id="PTHR33446">
    <property type="entry name" value="PROTEIN TONB-RELATED"/>
    <property type="match status" value="1"/>
</dbReference>
<evidence type="ECO:0000313" key="12">
    <source>
        <dbReference type="EMBL" id="MFG6449129.1"/>
    </source>
</evidence>
<comment type="similarity">
    <text evidence="2">Belongs to the TonB family.</text>
</comment>
<evidence type="ECO:0000256" key="3">
    <source>
        <dbReference type="ARBA" id="ARBA00022448"/>
    </source>
</evidence>
<proteinExistence type="inferred from homology"/>
<feature type="domain" description="TonB C-terminal" evidence="11">
    <location>
        <begin position="148"/>
        <end position="239"/>
    </location>
</feature>
<keyword evidence="5" id="KW-0997">Cell inner membrane</keyword>
<dbReference type="RefSeq" id="WP_394462037.1">
    <property type="nucleotide sequence ID" value="NZ_JBIGHZ010000005.1"/>
</dbReference>
<comment type="subcellular location">
    <subcellularLocation>
        <location evidence="1">Cell inner membrane</location>
        <topology evidence="1">Single-pass membrane protein</topology>
        <orientation evidence="1">Periplasmic side</orientation>
    </subcellularLocation>
</comment>
<dbReference type="InterPro" id="IPR051045">
    <property type="entry name" value="TonB-dependent_transducer"/>
</dbReference>
<dbReference type="SUPFAM" id="SSF74653">
    <property type="entry name" value="TolA/TonB C-terminal domain"/>
    <property type="match status" value="1"/>
</dbReference>
<dbReference type="NCBIfam" id="TIGR01352">
    <property type="entry name" value="tonB_Cterm"/>
    <property type="match status" value="1"/>
</dbReference>
<evidence type="ECO:0000256" key="4">
    <source>
        <dbReference type="ARBA" id="ARBA00022475"/>
    </source>
</evidence>
<comment type="caution">
    <text evidence="12">The sequence shown here is derived from an EMBL/GenBank/DDBJ whole genome shotgun (WGS) entry which is preliminary data.</text>
</comment>
<evidence type="ECO:0000256" key="1">
    <source>
        <dbReference type="ARBA" id="ARBA00004383"/>
    </source>
</evidence>
<feature type="compositionally biased region" description="Low complexity" evidence="10">
    <location>
        <begin position="141"/>
        <end position="151"/>
    </location>
</feature>
<reference evidence="12 13" key="1">
    <citation type="submission" date="2024-08" db="EMBL/GenBank/DDBJ databases">
        <authorList>
            <person name="Lu H."/>
        </authorList>
    </citation>
    <scope>NUCLEOTIDE SEQUENCE [LARGE SCALE GENOMIC DNA]</scope>
    <source>
        <strain evidence="12 13">BYS180W</strain>
    </source>
</reference>
<feature type="compositionally biased region" description="Low complexity" evidence="10">
    <location>
        <begin position="111"/>
        <end position="129"/>
    </location>
</feature>
<dbReference type="Proteomes" id="UP001606099">
    <property type="component" value="Unassembled WGS sequence"/>
</dbReference>
<evidence type="ECO:0000256" key="2">
    <source>
        <dbReference type="ARBA" id="ARBA00006555"/>
    </source>
</evidence>
<dbReference type="PANTHER" id="PTHR33446:SF2">
    <property type="entry name" value="PROTEIN TONB"/>
    <property type="match status" value="1"/>
</dbReference>
<dbReference type="Gene3D" id="3.30.1150.10">
    <property type="match status" value="1"/>
</dbReference>
<evidence type="ECO:0000256" key="5">
    <source>
        <dbReference type="ARBA" id="ARBA00022519"/>
    </source>
</evidence>
<keyword evidence="4" id="KW-1003">Cell membrane</keyword>
<organism evidence="12 13">
    <name type="scientific">Roseateles rivi</name>
    <dbReference type="NCBI Taxonomy" id="3299028"/>
    <lineage>
        <taxon>Bacteria</taxon>
        <taxon>Pseudomonadati</taxon>
        <taxon>Pseudomonadota</taxon>
        <taxon>Betaproteobacteria</taxon>
        <taxon>Burkholderiales</taxon>
        <taxon>Sphaerotilaceae</taxon>
        <taxon>Roseateles</taxon>
    </lineage>
</organism>
<name>A0ABW7FXT3_9BURK</name>
<feature type="compositionally biased region" description="Pro residues" evidence="10">
    <location>
        <begin position="130"/>
        <end position="140"/>
    </location>
</feature>
<keyword evidence="6" id="KW-0812">Transmembrane</keyword>
<gene>
    <name evidence="12" type="ORF">ACG0Z6_12895</name>
</gene>
<feature type="region of interest" description="Disordered" evidence="10">
    <location>
        <begin position="60"/>
        <end position="163"/>
    </location>
</feature>
<dbReference type="PROSITE" id="PS52015">
    <property type="entry name" value="TONB_CTD"/>
    <property type="match status" value="1"/>
</dbReference>
<evidence type="ECO:0000256" key="8">
    <source>
        <dbReference type="ARBA" id="ARBA00022989"/>
    </source>
</evidence>
<sequence length="239" mass="25438">MRQSTPPWSPKPSHSGLWASAALHLGFLLWVLGTGGTLGPAHKSARAATQPGHTITLRLLPLPHPEGSHTRRQTLVQAAQPSRVPPQASAEALSSSKATDLVTAPPPPSSTGPSTPLPQQTLADATPAAPATPKPTPLNPAPGAGAPTALARPDHAHSPPPRYPELLREQGIEGVVWLRVRVEADGRAQLIELLRSSGWELLDHAALSAVRHWRFHPGHINQQPIASWVQFPVRFSLEG</sequence>
<accession>A0ABW7FXT3</accession>
<evidence type="ECO:0000256" key="9">
    <source>
        <dbReference type="ARBA" id="ARBA00023136"/>
    </source>
</evidence>
<evidence type="ECO:0000313" key="13">
    <source>
        <dbReference type="Proteomes" id="UP001606099"/>
    </source>
</evidence>
<dbReference type="InterPro" id="IPR006260">
    <property type="entry name" value="TonB/TolA_C"/>
</dbReference>
<dbReference type="EMBL" id="JBIGHZ010000005">
    <property type="protein sequence ID" value="MFG6449129.1"/>
    <property type="molecule type" value="Genomic_DNA"/>
</dbReference>
<keyword evidence="9" id="KW-0472">Membrane</keyword>
<keyword evidence="3" id="KW-0813">Transport</keyword>
<protein>
    <submittedName>
        <fullName evidence="12">Energy transducer TonB</fullName>
    </submittedName>
</protein>
<keyword evidence="13" id="KW-1185">Reference proteome</keyword>
<dbReference type="InterPro" id="IPR037682">
    <property type="entry name" value="TonB_C"/>
</dbReference>
<evidence type="ECO:0000256" key="6">
    <source>
        <dbReference type="ARBA" id="ARBA00022692"/>
    </source>
</evidence>